<dbReference type="AlphaFoldDB" id="A0A3R7JZA8"/>
<feature type="compositionally biased region" description="Polar residues" evidence="1">
    <location>
        <begin position="611"/>
        <end position="627"/>
    </location>
</feature>
<dbReference type="GO" id="GO:0005783">
    <property type="term" value="C:endoplasmic reticulum"/>
    <property type="evidence" value="ECO:0007669"/>
    <property type="project" value="TreeGrafter"/>
</dbReference>
<proteinExistence type="predicted"/>
<dbReference type="PANTHER" id="PTHR45662">
    <property type="entry name" value="PHOSPHATIDYLINOSITIDE PHOSPHATASE SAC1"/>
    <property type="match status" value="1"/>
</dbReference>
<dbReference type="EMBL" id="MBDN02000007">
    <property type="protein sequence ID" value="RLN85551.1"/>
    <property type="molecule type" value="Genomic_DNA"/>
</dbReference>
<gene>
    <name evidence="4" type="ORF">BBO99_00000490</name>
    <name evidence="3" type="ORF">JM18_004085</name>
</gene>
<protein>
    <recommendedName>
        <fullName evidence="2">SAC domain-containing protein</fullName>
    </recommendedName>
</protein>
<reference evidence="3" key="1">
    <citation type="journal article" date="2015" name="Genom Data">
        <title>Genome sequences of six Phytophthora species associated with forests in New Zealand.</title>
        <authorList>
            <person name="Studholme D.J."/>
            <person name="McDougal R.L."/>
            <person name="Sambles C."/>
            <person name="Hansen E."/>
            <person name="Hardy G."/>
            <person name="Grant M."/>
            <person name="Ganley R.J."/>
            <person name="Williams N.M."/>
        </authorList>
    </citation>
    <scope>NUCLEOTIDE SEQUENCE</scope>
    <source>
        <strain evidence="3">NZFS 3630</strain>
    </source>
</reference>
<dbReference type="Proteomes" id="UP000792063">
    <property type="component" value="Unassembled WGS sequence"/>
</dbReference>
<evidence type="ECO:0000313" key="4">
    <source>
        <dbReference type="EMBL" id="RLN85551.1"/>
    </source>
</evidence>
<feature type="compositionally biased region" description="Low complexity" evidence="1">
    <location>
        <begin position="599"/>
        <end position="610"/>
    </location>
</feature>
<dbReference type="PROSITE" id="PS50275">
    <property type="entry name" value="SAC"/>
    <property type="match status" value="1"/>
</dbReference>
<dbReference type="Pfam" id="PF02383">
    <property type="entry name" value="Syja_N"/>
    <property type="match status" value="1"/>
</dbReference>
<dbReference type="STRING" id="325452.A0A3R7JZA8"/>
<feature type="domain" description="SAC" evidence="2">
    <location>
        <begin position="313"/>
        <end position="776"/>
    </location>
</feature>
<evidence type="ECO:0000313" key="3">
    <source>
        <dbReference type="EMBL" id="KAG2526907.1"/>
    </source>
</evidence>
<dbReference type="PANTHER" id="PTHR45662:SF2">
    <property type="entry name" value="PHOSPHATIDYLINOSITOL-3-PHOSPHATASE SAC1"/>
    <property type="match status" value="1"/>
</dbReference>
<dbReference type="Proteomes" id="UP000285624">
    <property type="component" value="Unassembled WGS sequence"/>
</dbReference>
<evidence type="ECO:0000259" key="2">
    <source>
        <dbReference type="PROSITE" id="PS50275"/>
    </source>
</evidence>
<accession>A0A3R7JZA8</accession>
<comment type="caution">
    <text evidence="4">The sequence shown here is derived from an EMBL/GenBank/DDBJ whole genome shotgun (WGS) entry which is preliminary data.</text>
</comment>
<reference evidence="3" key="3">
    <citation type="submission" date="2020-06" db="EMBL/GenBank/DDBJ databases">
        <authorList>
            <person name="Studholme D.J."/>
        </authorList>
    </citation>
    <scope>NUCLEOTIDE SEQUENCE</scope>
    <source>
        <strain evidence="3">NZFS 3630</strain>
    </source>
</reference>
<feature type="region of interest" description="Disordered" evidence="1">
    <location>
        <begin position="560"/>
        <end position="631"/>
    </location>
</feature>
<keyword evidence="5" id="KW-1185">Reference proteome</keyword>
<name>A0A3R7JZA8_9STRA</name>
<dbReference type="CDD" id="cd14279">
    <property type="entry name" value="CUE"/>
    <property type="match status" value="1"/>
</dbReference>
<evidence type="ECO:0000256" key="1">
    <source>
        <dbReference type="SAM" id="MobiDB-lite"/>
    </source>
</evidence>
<organism evidence="4 5">
    <name type="scientific">Phytophthora kernoviae</name>
    <dbReference type="NCBI Taxonomy" id="325452"/>
    <lineage>
        <taxon>Eukaryota</taxon>
        <taxon>Sar</taxon>
        <taxon>Stramenopiles</taxon>
        <taxon>Oomycota</taxon>
        <taxon>Peronosporomycetes</taxon>
        <taxon>Peronosporales</taxon>
        <taxon>Peronosporaceae</taxon>
        <taxon>Phytophthora</taxon>
    </lineage>
</organism>
<dbReference type="GO" id="GO:0043812">
    <property type="term" value="F:phosphatidylinositol-4-phosphate phosphatase activity"/>
    <property type="evidence" value="ECO:0007669"/>
    <property type="project" value="TreeGrafter"/>
</dbReference>
<reference evidence="4 5" key="2">
    <citation type="submission" date="2018-07" db="EMBL/GenBank/DDBJ databases">
        <title>Genome sequencing of oomycete isolates from Chile give support for New Zealand origin for Phytophthora kernoviae and make available the first Nothophytophthora sp. genome.</title>
        <authorList>
            <person name="Studholme D.J."/>
            <person name="Sanfuentes E."/>
            <person name="Panda P."/>
            <person name="Hill R."/>
            <person name="Sambles C."/>
            <person name="Grant M."/>
            <person name="Williams N.M."/>
            <person name="Mcdougal R.L."/>
        </authorList>
    </citation>
    <scope>NUCLEOTIDE SEQUENCE [LARGE SCALE GENOMIC DNA]</scope>
    <source>
        <strain evidence="4">Chile4</strain>
    </source>
</reference>
<dbReference type="EMBL" id="JPWU03000091">
    <property type="protein sequence ID" value="KAG2526907.1"/>
    <property type="molecule type" value="Genomic_DNA"/>
</dbReference>
<dbReference type="GO" id="GO:0046856">
    <property type="term" value="P:phosphatidylinositol dephosphorylation"/>
    <property type="evidence" value="ECO:0007669"/>
    <property type="project" value="TreeGrafter"/>
</dbReference>
<dbReference type="InterPro" id="IPR002013">
    <property type="entry name" value="SAC_dom"/>
</dbReference>
<evidence type="ECO:0000313" key="5">
    <source>
        <dbReference type="Proteomes" id="UP000285624"/>
    </source>
</evidence>
<sequence>MASRYARKNSSLRAAKRWLVDEMEVMEALTATRRLRPIDTAASKQKLRVLGEVFPTVAVDVRRDVLVAANYREDVAAAMLGDLAQEPVTSRIQEEAPELLFVELHADDDAASDVADEEDWSEVAAASSGSDAWVVIQDDWEVVDKDGEKVRTFADVLQTAPLSPFSANTASPNRPTLLSRLSIVESPPRAELLLEDCRAGAGPGLRLTANSSTGGVAIEQLASSSGSFDGVQPSEDAASVPIHAVYGVYSLLSGPYLAVVTDSRVVGSGPNSEKIYCILELTLLPVSSAAHQSFFKHASPREKQDEKEYCRMLKSVLASRTFYFSYDLDLTLSAQKRALASASSSAAQRQSPLYARAEEDFFWNKPVLGPFIEMELSDWIVPVISGFVKVIKKCDVNGQRCDILFFTRRSWRRVGTRFNVRGVDKDGCVANFAETEMLLVKPSHAMCSYVQVRGSIPLYWDQMVTLKYMPRTRYAFSGHESVVDWNELAFRAHMDNLIQRYGHITCVNLIDRSGKSATVRDQAQLGSSFGKYVKKYNQQSRSADGSSSVGSSTASPMAASAAIHAMSPRQHKSLSVSPSMPPSNANGFGPSNGGGGSGAASPTSASTASNDKGSVSSGTPTLQSSLSLPPREHSPLHVTVLSAPTSISQLFAEPVAYVWFDFHHECRKMAWHNLSKLMTEVEEQFTQYGWFECDGEGRLLQRQRGVFRVNCMDNLDRTNVVMSLFARRTVLMALQLHSNSAEKGSSVLDSPYESFELVFKNAWADNADYVSRMYAGTGALKTDFTRTGRRTLTGALQDGVNSVTRYYLNNFADGIRQDAYDLLVGNFTPDKRDESPFNFQQQHSMLNLMLEATLATFAVMSMSLSIRPDVPVATRVRDGVVTAFALFAVTGYLILKKVRINMPWFNLHNRDFSPTGSFANNRSMIVFYTNESGTGSFRVGATAEKNFPTNFALDGVDNQIPPPMVRKTSTEVIGIAASP</sequence>